<evidence type="ECO:0000256" key="12">
    <source>
        <dbReference type="ARBA" id="ARBA00048988"/>
    </source>
</evidence>
<dbReference type="GO" id="GO:0006310">
    <property type="term" value="P:DNA recombination"/>
    <property type="evidence" value="ECO:0007669"/>
    <property type="project" value="InterPro"/>
</dbReference>
<accession>A0A381XH89</accession>
<evidence type="ECO:0000256" key="11">
    <source>
        <dbReference type="ARBA" id="ARBA00034808"/>
    </source>
</evidence>
<dbReference type="InterPro" id="IPR005259">
    <property type="entry name" value="PriA"/>
</dbReference>
<evidence type="ECO:0000256" key="2">
    <source>
        <dbReference type="ARBA" id="ARBA00022705"/>
    </source>
</evidence>
<dbReference type="GO" id="GO:0006269">
    <property type="term" value="P:DNA replication, synthesis of primer"/>
    <property type="evidence" value="ECO:0007669"/>
    <property type="project" value="UniProtKB-KW"/>
</dbReference>
<evidence type="ECO:0000256" key="1">
    <source>
        <dbReference type="ARBA" id="ARBA00022515"/>
    </source>
</evidence>
<proteinExistence type="inferred from homology"/>
<keyword evidence="7" id="KW-0862">Zinc</keyword>
<dbReference type="Pfam" id="PF00270">
    <property type="entry name" value="DEAD"/>
    <property type="match status" value="1"/>
</dbReference>
<feature type="domain" description="Helicase ATP-binding" evidence="13">
    <location>
        <begin position="136"/>
        <end position="302"/>
    </location>
</feature>
<evidence type="ECO:0000256" key="6">
    <source>
        <dbReference type="ARBA" id="ARBA00022806"/>
    </source>
</evidence>
<keyword evidence="5" id="KW-0378">Hydrolase</keyword>
<dbReference type="PANTHER" id="PTHR30580">
    <property type="entry name" value="PRIMOSOMAL PROTEIN N"/>
    <property type="match status" value="1"/>
</dbReference>
<keyword evidence="10" id="KW-0413">Isomerase</keyword>
<dbReference type="FunFam" id="3.40.50.300:FF:000489">
    <property type="entry name" value="Primosome assembly protein PriA"/>
    <property type="match status" value="1"/>
</dbReference>
<evidence type="ECO:0000259" key="14">
    <source>
        <dbReference type="PROSITE" id="PS51194"/>
    </source>
</evidence>
<evidence type="ECO:0000259" key="13">
    <source>
        <dbReference type="PROSITE" id="PS51192"/>
    </source>
</evidence>
<keyword evidence="8" id="KW-0067">ATP-binding</keyword>
<dbReference type="GO" id="GO:0043138">
    <property type="term" value="F:3'-5' DNA helicase activity"/>
    <property type="evidence" value="ECO:0007669"/>
    <property type="project" value="UniProtKB-EC"/>
</dbReference>
<dbReference type="InterPro" id="IPR041236">
    <property type="entry name" value="PriA_C"/>
</dbReference>
<dbReference type="EMBL" id="UINC01015178">
    <property type="protein sequence ID" value="SVA64105.1"/>
    <property type="molecule type" value="Genomic_DNA"/>
</dbReference>
<dbReference type="InterPro" id="IPR011545">
    <property type="entry name" value="DEAD/DEAH_box_helicase_dom"/>
</dbReference>
<evidence type="ECO:0000256" key="7">
    <source>
        <dbReference type="ARBA" id="ARBA00022833"/>
    </source>
</evidence>
<evidence type="ECO:0000256" key="5">
    <source>
        <dbReference type="ARBA" id="ARBA00022801"/>
    </source>
</evidence>
<protein>
    <recommendedName>
        <fullName evidence="11">DNA 3'-5' helicase</fullName>
        <ecNumber evidence="11">5.6.2.4</ecNumber>
    </recommendedName>
</protein>
<dbReference type="SMART" id="SM00490">
    <property type="entry name" value="HELICc"/>
    <property type="match status" value="1"/>
</dbReference>
<keyword evidence="2" id="KW-0235">DNA replication</keyword>
<dbReference type="EC" id="5.6.2.4" evidence="11"/>
<dbReference type="InterPro" id="IPR042115">
    <property type="entry name" value="PriA_3primeBD_sf"/>
</dbReference>
<dbReference type="HAMAP" id="MF_00983">
    <property type="entry name" value="PriA"/>
    <property type="match status" value="1"/>
</dbReference>
<comment type="catalytic activity">
    <reaction evidence="12">
        <text>ATP + H2O = ADP + phosphate + H(+)</text>
        <dbReference type="Rhea" id="RHEA:13065"/>
        <dbReference type="ChEBI" id="CHEBI:15377"/>
        <dbReference type="ChEBI" id="CHEBI:15378"/>
        <dbReference type="ChEBI" id="CHEBI:30616"/>
        <dbReference type="ChEBI" id="CHEBI:43474"/>
        <dbReference type="ChEBI" id="CHEBI:456216"/>
        <dbReference type="EC" id="5.6.2.4"/>
    </reaction>
</comment>
<dbReference type="PANTHER" id="PTHR30580:SF0">
    <property type="entry name" value="PRIMOSOMAL PROTEIN N"/>
    <property type="match status" value="1"/>
</dbReference>
<sequence length="652" mass="74771">MKVPILLPNIFNHPFTYESSDLNLKIGDYVIVPFGKSKITGVVWNQFEKDTKKKYVIKKVIEKLKIPSLKKTTIEFLNWFSEYNIVPKGMALKLLLLSSSAIEKFPKKKYELFKSQLKNNTIKLSKDQKISLKKMNDYNEKFRVHVLQGTTGSGKTMVYFEALKQLIKKGFQGLVMLPEIGLTGQFEKKFIEFFGFKPAVWHSGVSKKNKEIIWSGITNGEIKAVIGARSSLFLPFKKLGLIIVDEEYDQSYKQDEGVIYNARDMAISRASFENIPVNLITAVPSIETYDNIKKGKYSFSKLDKRYQDASFPNYEIINLNNTKLEAQSWLSKEIIQKVNLHLERKDQILFFLNRRGFSPYVLCKKCLKSYSCPNCSINLVYHKHKQNLLCHYCGYKAKLDRACNKEGACDFVFSGPGVERILEEVKKKFPTKKSIIFSSDTMNKKSSSEILEKILNNEIQILIGTQLISKGFHFPDLNCIVVIDIDLSSQGHDLRGAEKNLQLYHQLSGRAGRTGKPATVYFQTYNLNTKMISDITNKNPDIFLNKELEVRKLNNLPPFQRFVALIITGNKENFLEQEAIKFKNFIQNSVEGKVLGPVSAPIFRLKRKFRVRLLIRGKKSLKVQNSLANIISKYKFPSGIKLTVDVDPINFN</sequence>
<keyword evidence="4" id="KW-0547">Nucleotide-binding</keyword>
<dbReference type="SMART" id="SM00487">
    <property type="entry name" value="DEXDc"/>
    <property type="match status" value="1"/>
</dbReference>
<gene>
    <name evidence="15" type="ORF">METZ01_LOCUS116959</name>
</gene>
<dbReference type="PROSITE" id="PS51192">
    <property type="entry name" value="HELICASE_ATP_BIND_1"/>
    <property type="match status" value="1"/>
</dbReference>
<name>A0A381XH89_9ZZZZ</name>
<dbReference type="InterPro" id="IPR014001">
    <property type="entry name" value="Helicase_ATP-bd"/>
</dbReference>
<evidence type="ECO:0000313" key="15">
    <source>
        <dbReference type="EMBL" id="SVA64105.1"/>
    </source>
</evidence>
<evidence type="ECO:0000256" key="4">
    <source>
        <dbReference type="ARBA" id="ARBA00022741"/>
    </source>
</evidence>
<keyword evidence="3" id="KW-0479">Metal-binding</keyword>
<evidence type="ECO:0000256" key="9">
    <source>
        <dbReference type="ARBA" id="ARBA00023125"/>
    </source>
</evidence>
<dbReference type="Gene3D" id="3.40.50.300">
    <property type="entry name" value="P-loop containing nucleotide triphosphate hydrolases"/>
    <property type="match status" value="2"/>
</dbReference>
<dbReference type="Pfam" id="PF18074">
    <property type="entry name" value="PriA_C"/>
    <property type="match status" value="1"/>
</dbReference>
<dbReference type="NCBIfam" id="TIGR00595">
    <property type="entry name" value="priA"/>
    <property type="match status" value="1"/>
</dbReference>
<dbReference type="GO" id="GO:0006270">
    <property type="term" value="P:DNA replication initiation"/>
    <property type="evidence" value="ECO:0007669"/>
    <property type="project" value="TreeGrafter"/>
</dbReference>
<dbReference type="GO" id="GO:0046872">
    <property type="term" value="F:metal ion binding"/>
    <property type="evidence" value="ECO:0007669"/>
    <property type="project" value="UniProtKB-KW"/>
</dbReference>
<reference evidence="15" key="1">
    <citation type="submission" date="2018-05" db="EMBL/GenBank/DDBJ databases">
        <authorList>
            <person name="Lanie J.A."/>
            <person name="Ng W.-L."/>
            <person name="Kazmierczak K.M."/>
            <person name="Andrzejewski T.M."/>
            <person name="Davidsen T.M."/>
            <person name="Wayne K.J."/>
            <person name="Tettelin H."/>
            <person name="Glass J.I."/>
            <person name="Rusch D."/>
            <person name="Podicherti R."/>
            <person name="Tsui H.-C.T."/>
            <person name="Winkler M.E."/>
        </authorList>
    </citation>
    <scope>NUCLEOTIDE SEQUENCE</scope>
</reference>
<dbReference type="GO" id="GO:0006302">
    <property type="term" value="P:double-strand break repair"/>
    <property type="evidence" value="ECO:0007669"/>
    <property type="project" value="InterPro"/>
</dbReference>
<dbReference type="InterPro" id="IPR027417">
    <property type="entry name" value="P-loop_NTPase"/>
</dbReference>
<organism evidence="15">
    <name type="scientific">marine metagenome</name>
    <dbReference type="NCBI Taxonomy" id="408172"/>
    <lineage>
        <taxon>unclassified sequences</taxon>
        <taxon>metagenomes</taxon>
        <taxon>ecological metagenomes</taxon>
    </lineage>
</organism>
<evidence type="ECO:0000256" key="10">
    <source>
        <dbReference type="ARBA" id="ARBA00023235"/>
    </source>
</evidence>
<feature type="domain" description="Helicase C-terminal" evidence="14">
    <location>
        <begin position="398"/>
        <end position="554"/>
    </location>
</feature>
<dbReference type="GO" id="GO:0005524">
    <property type="term" value="F:ATP binding"/>
    <property type="evidence" value="ECO:0007669"/>
    <property type="project" value="UniProtKB-KW"/>
</dbReference>
<dbReference type="Pfam" id="PF00271">
    <property type="entry name" value="Helicase_C"/>
    <property type="match status" value="1"/>
</dbReference>
<dbReference type="GO" id="GO:0003677">
    <property type="term" value="F:DNA binding"/>
    <property type="evidence" value="ECO:0007669"/>
    <property type="project" value="UniProtKB-KW"/>
</dbReference>
<evidence type="ECO:0000256" key="8">
    <source>
        <dbReference type="ARBA" id="ARBA00022840"/>
    </source>
</evidence>
<keyword evidence="1" id="KW-0639">Primosome</keyword>
<dbReference type="GO" id="GO:0016787">
    <property type="term" value="F:hydrolase activity"/>
    <property type="evidence" value="ECO:0007669"/>
    <property type="project" value="UniProtKB-KW"/>
</dbReference>
<keyword evidence="6" id="KW-0347">Helicase</keyword>
<evidence type="ECO:0000256" key="3">
    <source>
        <dbReference type="ARBA" id="ARBA00022723"/>
    </source>
</evidence>
<dbReference type="InterPro" id="IPR041222">
    <property type="entry name" value="PriA_3primeBD"/>
</dbReference>
<dbReference type="PROSITE" id="PS51194">
    <property type="entry name" value="HELICASE_CTER"/>
    <property type="match status" value="1"/>
</dbReference>
<dbReference type="AlphaFoldDB" id="A0A381XH89"/>
<keyword evidence="9" id="KW-0238">DNA-binding</keyword>
<dbReference type="GO" id="GO:1990077">
    <property type="term" value="C:primosome complex"/>
    <property type="evidence" value="ECO:0007669"/>
    <property type="project" value="UniProtKB-KW"/>
</dbReference>
<dbReference type="Gene3D" id="3.40.1440.60">
    <property type="entry name" value="PriA, 3(prime) DNA-binding domain"/>
    <property type="match status" value="1"/>
</dbReference>
<dbReference type="Pfam" id="PF17764">
    <property type="entry name" value="PriA_3primeBD"/>
    <property type="match status" value="1"/>
</dbReference>
<dbReference type="InterPro" id="IPR001650">
    <property type="entry name" value="Helicase_C-like"/>
</dbReference>
<dbReference type="InterPro" id="IPR040498">
    <property type="entry name" value="PriA_CRR"/>
</dbReference>
<dbReference type="Pfam" id="PF18319">
    <property type="entry name" value="Zn_ribbon_PriA"/>
    <property type="match status" value="1"/>
</dbReference>
<dbReference type="SUPFAM" id="SSF52540">
    <property type="entry name" value="P-loop containing nucleoside triphosphate hydrolases"/>
    <property type="match status" value="2"/>
</dbReference>